<keyword evidence="1" id="KW-0812">Transmembrane</keyword>
<evidence type="ECO:0000256" key="1">
    <source>
        <dbReference type="SAM" id="Phobius"/>
    </source>
</evidence>
<keyword evidence="1" id="KW-1133">Transmembrane helix</keyword>
<accession>U7DA80</accession>
<evidence type="ECO:0000313" key="3">
    <source>
        <dbReference type="Proteomes" id="UP000017148"/>
    </source>
</evidence>
<dbReference type="EMBL" id="ASJR01000003">
    <property type="protein sequence ID" value="ERP38927.1"/>
    <property type="molecule type" value="Genomic_DNA"/>
</dbReference>
<keyword evidence="3" id="KW-1185">Reference proteome</keyword>
<feature type="transmembrane region" description="Helical" evidence="1">
    <location>
        <begin position="227"/>
        <end position="250"/>
    </location>
</feature>
<dbReference type="STRING" id="1313304.CALK_0415"/>
<sequence>MTGRMFIIRWVENIALFSRLTAATLWRVPLIRKNWNLTHTQMKTIGLESLPLVIITALFVGAATVIQAHMQFQGFIPLSYLGFAVSKSIVTELGPVLTAFVVASRISTAIAAEIGSMKTTEQIDALHCLSLDHLRYVVVPKFVASVLMLPVLVIFCELIAFASSTVTALLVTNVTLYEYVAGLKLFFNPFDMFLGIFKTTFFGGAIALSGAYFGLSCEKGAEGIGNATTRAFMLSAILILIIDFFVAFLFL</sequence>
<gene>
    <name evidence="2" type="ORF">CALK_0415</name>
</gene>
<dbReference type="AlphaFoldDB" id="U7DA80"/>
<feature type="transmembrane region" description="Helical" evidence="1">
    <location>
        <begin position="192"/>
        <end position="215"/>
    </location>
</feature>
<dbReference type="PANTHER" id="PTHR30188:SF4">
    <property type="entry name" value="PROTEIN TRIGALACTOSYLDIACYLGLYCEROL 1, CHLOROPLASTIC"/>
    <property type="match status" value="1"/>
</dbReference>
<feature type="transmembrane region" description="Helical" evidence="1">
    <location>
        <begin position="142"/>
        <end position="172"/>
    </location>
</feature>
<keyword evidence="1" id="KW-0472">Membrane</keyword>
<feature type="transmembrane region" description="Helical" evidence="1">
    <location>
        <begin position="49"/>
        <end position="68"/>
    </location>
</feature>
<dbReference type="GO" id="GO:0005548">
    <property type="term" value="F:phospholipid transporter activity"/>
    <property type="evidence" value="ECO:0007669"/>
    <property type="project" value="TreeGrafter"/>
</dbReference>
<dbReference type="PATRIC" id="fig|1313304.3.peg.397"/>
<dbReference type="eggNOG" id="COG0767">
    <property type="taxonomic scope" value="Bacteria"/>
</dbReference>
<dbReference type="InterPro" id="IPR030802">
    <property type="entry name" value="Permease_MalE"/>
</dbReference>
<dbReference type="Proteomes" id="UP000017148">
    <property type="component" value="Unassembled WGS sequence"/>
</dbReference>
<proteinExistence type="predicted"/>
<evidence type="ECO:0000313" key="2">
    <source>
        <dbReference type="EMBL" id="ERP38927.1"/>
    </source>
</evidence>
<comment type="caution">
    <text evidence="2">The sequence shown here is derived from an EMBL/GenBank/DDBJ whole genome shotgun (WGS) entry which is preliminary data.</text>
</comment>
<dbReference type="Pfam" id="PF02405">
    <property type="entry name" value="MlaE"/>
    <property type="match status" value="1"/>
</dbReference>
<dbReference type="OrthoDB" id="9806241at2"/>
<dbReference type="PANTHER" id="PTHR30188">
    <property type="entry name" value="ABC TRANSPORTER PERMEASE PROTEIN-RELATED"/>
    <property type="match status" value="1"/>
</dbReference>
<organism evidence="2 3">
    <name type="scientific">Chitinivibrio alkaliphilus ACht1</name>
    <dbReference type="NCBI Taxonomy" id="1313304"/>
    <lineage>
        <taxon>Bacteria</taxon>
        <taxon>Pseudomonadati</taxon>
        <taxon>Fibrobacterota</taxon>
        <taxon>Chitinivibrionia</taxon>
        <taxon>Chitinivibrionales</taxon>
        <taxon>Chitinivibrionaceae</taxon>
        <taxon>Chitinivibrio</taxon>
    </lineage>
</organism>
<reference evidence="2 3" key="1">
    <citation type="journal article" date="2013" name="Environ. Microbiol.">
        <title>Genome analysis of Chitinivibrio alkaliphilus gen. nov., sp. nov., a novel extremely haloalkaliphilic anaerobic chitinolytic bacterium from the candidate phylum Termite Group 3.</title>
        <authorList>
            <person name="Sorokin D.Y."/>
            <person name="Gumerov V.M."/>
            <person name="Rakitin A.L."/>
            <person name="Beletsky A.V."/>
            <person name="Damste J.S."/>
            <person name="Muyzer G."/>
            <person name="Mardanov A.V."/>
            <person name="Ravin N.V."/>
        </authorList>
    </citation>
    <scope>NUCLEOTIDE SEQUENCE [LARGE SCALE GENOMIC DNA]</scope>
    <source>
        <strain evidence="2 3">ACht1</strain>
    </source>
</reference>
<protein>
    <submittedName>
        <fullName evidence="2">ABC transporter, permease protein</fullName>
    </submittedName>
</protein>
<dbReference type="RefSeq" id="WP_022635955.1">
    <property type="nucleotide sequence ID" value="NZ_ASJR01000003.1"/>
</dbReference>
<dbReference type="GO" id="GO:0043190">
    <property type="term" value="C:ATP-binding cassette (ABC) transporter complex"/>
    <property type="evidence" value="ECO:0007669"/>
    <property type="project" value="InterPro"/>
</dbReference>
<feature type="transmembrane region" description="Helical" evidence="1">
    <location>
        <begin position="80"/>
        <end position="103"/>
    </location>
</feature>
<name>U7DA80_9BACT</name>